<dbReference type="Proteomes" id="UP001595697">
    <property type="component" value="Unassembled WGS sequence"/>
</dbReference>
<keyword evidence="2" id="KW-1185">Reference proteome</keyword>
<dbReference type="RefSeq" id="WP_247261735.1">
    <property type="nucleotide sequence ID" value="NZ_JALJQZ010000026.1"/>
</dbReference>
<dbReference type="EMBL" id="JBHSBD010000026">
    <property type="protein sequence ID" value="MFC3967871.1"/>
    <property type="molecule type" value="Genomic_DNA"/>
</dbReference>
<accession>A0ABV8E624</accession>
<protein>
    <submittedName>
        <fullName evidence="1">Uncharacterized protein</fullName>
    </submittedName>
</protein>
<organism evidence="1 2">
    <name type="scientific">Rhizobium lemnae</name>
    <dbReference type="NCBI Taxonomy" id="1214924"/>
    <lineage>
        <taxon>Bacteria</taxon>
        <taxon>Pseudomonadati</taxon>
        <taxon>Pseudomonadota</taxon>
        <taxon>Alphaproteobacteria</taxon>
        <taxon>Hyphomicrobiales</taxon>
        <taxon>Rhizobiaceae</taxon>
        <taxon>Rhizobium/Agrobacterium group</taxon>
        <taxon>Rhizobium</taxon>
    </lineage>
</organism>
<name>A0ABV8E624_9HYPH</name>
<evidence type="ECO:0000313" key="1">
    <source>
        <dbReference type="EMBL" id="MFC3967871.1"/>
    </source>
</evidence>
<reference evidence="2" key="1">
    <citation type="journal article" date="2019" name="Int. J. Syst. Evol. Microbiol.">
        <title>The Global Catalogue of Microorganisms (GCM) 10K type strain sequencing project: providing services to taxonomists for standard genome sequencing and annotation.</title>
        <authorList>
            <consortium name="The Broad Institute Genomics Platform"/>
            <consortium name="The Broad Institute Genome Sequencing Center for Infectious Disease"/>
            <person name="Wu L."/>
            <person name="Ma J."/>
        </authorList>
    </citation>
    <scope>NUCLEOTIDE SEQUENCE [LARGE SCALE GENOMIC DNA]</scope>
    <source>
        <strain evidence="2">TBRC 5781</strain>
    </source>
</reference>
<sequence length="91" mass="9315">MPACIPFLLPIGSASGEAGGNPIDGIVRLLSSAKPTHISALAGKPEEEMIARLKQAGFTAAAPDLQLSTIAQQSGKGNRALVSTLSKMESK</sequence>
<evidence type="ECO:0000313" key="2">
    <source>
        <dbReference type="Proteomes" id="UP001595697"/>
    </source>
</evidence>
<comment type="caution">
    <text evidence="1">The sequence shown here is derived from an EMBL/GenBank/DDBJ whole genome shotgun (WGS) entry which is preliminary data.</text>
</comment>
<proteinExistence type="predicted"/>
<gene>
    <name evidence="1" type="ORF">ACFOVS_06975</name>
</gene>